<feature type="transmembrane region" description="Helical" evidence="8">
    <location>
        <begin position="34"/>
        <end position="53"/>
    </location>
</feature>
<feature type="transmembrane region" description="Helical" evidence="8">
    <location>
        <begin position="65"/>
        <end position="90"/>
    </location>
</feature>
<dbReference type="Gene3D" id="1.20.1530.20">
    <property type="match status" value="1"/>
</dbReference>
<dbReference type="OrthoDB" id="9805563at2"/>
<keyword evidence="4" id="KW-1003">Cell membrane</keyword>
<dbReference type="GO" id="GO:0055085">
    <property type="term" value="P:transmembrane transport"/>
    <property type="evidence" value="ECO:0007669"/>
    <property type="project" value="InterPro"/>
</dbReference>
<evidence type="ECO:0000256" key="6">
    <source>
        <dbReference type="ARBA" id="ARBA00022989"/>
    </source>
</evidence>
<keyword evidence="7 8" id="KW-0472">Membrane</keyword>
<evidence type="ECO:0000256" key="5">
    <source>
        <dbReference type="ARBA" id="ARBA00022692"/>
    </source>
</evidence>
<feature type="transmembrane region" description="Helical" evidence="8">
    <location>
        <begin position="124"/>
        <end position="148"/>
    </location>
</feature>
<keyword evidence="5 8" id="KW-0812">Transmembrane</keyword>
<name>A0A1M6E2M2_9BACT</name>
<reference evidence="10" key="1">
    <citation type="submission" date="2016-11" db="EMBL/GenBank/DDBJ databases">
        <authorList>
            <person name="Varghese N."/>
            <person name="Submissions S."/>
        </authorList>
    </citation>
    <scope>NUCLEOTIDE SEQUENCE [LARGE SCALE GENOMIC DNA]</scope>
    <source>
        <strain evidence="10">DSM 16219</strain>
    </source>
</reference>
<feature type="transmembrane region" description="Helical" evidence="8">
    <location>
        <begin position="194"/>
        <end position="219"/>
    </location>
</feature>
<evidence type="ECO:0000256" key="2">
    <source>
        <dbReference type="ARBA" id="ARBA00010145"/>
    </source>
</evidence>
<keyword evidence="3" id="KW-0813">Transport</keyword>
<evidence type="ECO:0000256" key="1">
    <source>
        <dbReference type="ARBA" id="ARBA00004651"/>
    </source>
</evidence>
<keyword evidence="10" id="KW-1185">Reference proteome</keyword>
<dbReference type="PANTHER" id="PTHR36838">
    <property type="entry name" value="AUXIN EFFLUX CARRIER FAMILY PROTEIN"/>
    <property type="match status" value="1"/>
</dbReference>
<organism evidence="9 10">
    <name type="scientific">Desulfatibacillum alkenivorans DSM 16219</name>
    <dbReference type="NCBI Taxonomy" id="1121393"/>
    <lineage>
        <taxon>Bacteria</taxon>
        <taxon>Pseudomonadati</taxon>
        <taxon>Thermodesulfobacteriota</taxon>
        <taxon>Desulfobacteria</taxon>
        <taxon>Desulfobacterales</taxon>
        <taxon>Desulfatibacillaceae</taxon>
        <taxon>Desulfatibacillum</taxon>
    </lineage>
</organism>
<dbReference type="Pfam" id="PF03547">
    <property type="entry name" value="Mem_trans"/>
    <property type="match status" value="1"/>
</dbReference>
<feature type="transmembrane region" description="Helical" evidence="8">
    <location>
        <begin position="286"/>
        <end position="307"/>
    </location>
</feature>
<dbReference type="GO" id="GO:0005886">
    <property type="term" value="C:plasma membrane"/>
    <property type="evidence" value="ECO:0007669"/>
    <property type="project" value="UniProtKB-SubCell"/>
</dbReference>
<dbReference type="RefSeq" id="WP_073472607.1">
    <property type="nucleotide sequence ID" value="NZ_FQZU01000002.1"/>
</dbReference>
<dbReference type="EMBL" id="FQZU01000002">
    <property type="protein sequence ID" value="SHI79639.1"/>
    <property type="molecule type" value="Genomic_DNA"/>
</dbReference>
<keyword evidence="6 8" id="KW-1133">Transmembrane helix</keyword>
<gene>
    <name evidence="9" type="ORF">SAMN02745216_00534</name>
</gene>
<evidence type="ECO:0000256" key="3">
    <source>
        <dbReference type="ARBA" id="ARBA00022448"/>
    </source>
</evidence>
<evidence type="ECO:0000256" key="4">
    <source>
        <dbReference type="ARBA" id="ARBA00022475"/>
    </source>
</evidence>
<protein>
    <recommendedName>
        <fullName evidence="11">AEC family transporter</fullName>
    </recommendedName>
</protein>
<accession>A0A1M6E2M2</accession>
<evidence type="ECO:0000256" key="7">
    <source>
        <dbReference type="ARBA" id="ARBA00023136"/>
    </source>
</evidence>
<proteinExistence type="inferred from homology"/>
<evidence type="ECO:0008006" key="11">
    <source>
        <dbReference type="Google" id="ProtNLM"/>
    </source>
</evidence>
<comment type="similarity">
    <text evidence="2">Belongs to the auxin efflux carrier (TC 2.A.69) family.</text>
</comment>
<dbReference type="STRING" id="1121393.SAMN02745216_00534"/>
<dbReference type="AlphaFoldDB" id="A0A1M6E2M2"/>
<evidence type="ECO:0000313" key="9">
    <source>
        <dbReference type="EMBL" id="SHI79639.1"/>
    </source>
</evidence>
<evidence type="ECO:0000256" key="8">
    <source>
        <dbReference type="SAM" id="Phobius"/>
    </source>
</evidence>
<dbReference type="InterPro" id="IPR038770">
    <property type="entry name" value="Na+/solute_symporter_sf"/>
</dbReference>
<evidence type="ECO:0000313" key="10">
    <source>
        <dbReference type="Proteomes" id="UP000183994"/>
    </source>
</evidence>
<feature type="transmembrane region" description="Helical" evidence="8">
    <location>
        <begin position="256"/>
        <end position="274"/>
    </location>
</feature>
<dbReference type="Proteomes" id="UP000183994">
    <property type="component" value="Unassembled WGS sequence"/>
</dbReference>
<dbReference type="InterPro" id="IPR004776">
    <property type="entry name" value="Mem_transp_PIN-like"/>
</dbReference>
<feature type="transmembrane region" description="Helical" evidence="8">
    <location>
        <begin position="231"/>
        <end position="250"/>
    </location>
</feature>
<comment type="subcellular location">
    <subcellularLocation>
        <location evidence="1">Cell membrane</location>
        <topology evidence="1">Multi-pass membrane protein</topology>
    </subcellularLocation>
</comment>
<feature type="transmembrane region" description="Helical" evidence="8">
    <location>
        <begin position="6"/>
        <end position="22"/>
    </location>
</feature>
<feature type="transmembrane region" description="Helical" evidence="8">
    <location>
        <begin position="102"/>
        <end position="118"/>
    </location>
</feature>
<sequence>MLSIIETIAPIFMVIMVGWGLSHKKILTREVSGPLNKIVFYLAIPVMIFEKVAHADFSANFSTTLVVGVLLAAASGFFLAVLVVSIFPVYPRHKGTFAQASFHGNIGYIGLAVAYYFLGDLGLTRASILSAFILILQNFLSVAGLQYFSNNEQTRGKFSVFLKNVAGNPVIVSAVAGSAVSLAGIPIPEIISRFLHIISGMALPLALLDIGGSLSFPVIKAHWAPTLATGFIKLIFLPAAGWFLFTMMGVPHDLQLVGIILLGAPTATVTYVMAREMGGATALASSAISLNTLASALTYVLWLGIIVQ</sequence>
<feature type="transmembrane region" description="Helical" evidence="8">
    <location>
        <begin position="169"/>
        <end position="188"/>
    </location>
</feature>